<dbReference type="RefSeq" id="WP_089800635.1">
    <property type="nucleotide sequence ID" value="NZ_BJYE01000005.1"/>
</dbReference>
<reference evidence="2 3" key="1">
    <citation type="submission" date="2019-07" db="EMBL/GenBank/DDBJ databases">
        <title>Whole genome shotgun sequence of Halolactibacillus alkaliphilus NBRC 103919.</title>
        <authorList>
            <person name="Hosoyama A."/>
            <person name="Uohara A."/>
            <person name="Ohji S."/>
            <person name="Ichikawa N."/>
        </authorList>
    </citation>
    <scope>NUCLEOTIDE SEQUENCE [LARGE SCALE GENOMIC DNA]</scope>
    <source>
        <strain evidence="2 3">NBRC 103919</strain>
    </source>
</reference>
<dbReference type="PANTHER" id="PTHR30345">
    <property type="entry name" value="RIBOSE-5-PHOSPHATE ISOMERASE B"/>
    <property type="match status" value="1"/>
</dbReference>
<evidence type="ECO:0000256" key="1">
    <source>
        <dbReference type="ARBA" id="ARBA00008754"/>
    </source>
</evidence>
<dbReference type="GO" id="GO:0004751">
    <property type="term" value="F:ribose-5-phosphate isomerase activity"/>
    <property type="evidence" value="ECO:0007669"/>
    <property type="project" value="TreeGrafter"/>
</dbReference>
<dbReference type="NCBIfam" id="TIGR00689">
    <property type="entry name" value="rpiB_lacA_lacB"/>
    <property type="match status" value="1"/>
</dbReference>
<protein>
    <recommendedName>
        <fullName evidence="4">Ribose-5-phosphate isomerase</fullName>
    </recommendedName>
</protein>
<keyword evidence="3" id="KW-1185">Reference proteome</keyword>
<evidence type="ECO:0008006" key="4">
    <source>
        <dbReference type="Google" id="ProtNLM"/>
    </source>
</evidence>
<dbReference type="Pfam" id="PF02502">
    <property type="entry name" value="LacAB_rpiB"/>
    <property type="match status" value="1"/>
</dbReference>
<dbReference type="Gene3D" id="3.40.1400.10">
    <property type="entry name" value="Sugar-phosphate isomerase, RpiB/LacA/LacB"/>
    <property type="match status" value="1"/>
</dbReference>
<dbReference type="PIRSF" id="PIRSF005384">
    <property type="entry name" value="RpiB_LacA_B"/>
    <property type="match status" value="1"/>
</dbReference>
<comment type="similarity">
    <text evidence="1">Belongs to the LacAB/RpiB family.</text>
</comment>
<dbReference type="AlphaFoldDB" id="A0A511WZP8"/>
<dbReference type="InterPro" id="IPR003500">
    <property type="entry name" value="RpiB_LacA_LacB"/>
</dbReference>
<dbReference type="PANTHER" id="PTHR30345:SF0">
    <property type="entry name" value="DNA DAMAGE-REPAIR_TOLERATION PROTEIN DRT102"/>
    <property type="match status" value="1"/>
</dbReference>
<dbReference type="InterPro" id="IPR036569">
    <property type="entry name" value="RpiB_LacA_LacB_sf"/>
</dbReference>
<accession>A0A511WZP8</accession>
<organism evidence="2 3">
    <name type="scientific">Halolactibacillus alkaliphilus</name>
    <dbReference type="NCBI Taxonomy" id="442899"/>
    <lineage>
        <taxon>Bacteria</taxon>
        <taxon>Bacillati</taxon>
        <taxon>Bacillota</taxon>
        <taxon>Bacilli</taxon>
        <taxon>Bacillales</taxon>
        <taxon>Bacillaceae</taxon>
        <taxon>Halolactibacillus</taxon>
    </lineage>
</organism>
<evidence type="ECO:0000313" key="2">
    <source>
        <dbReference type="EMBL" id="GEN56173.1"/>
    </source>
</evidence>
<dbReference type="Proteomes" id="UP000321400">
    <property type="component" value="Unassembled WGS sequence"/>
</dbReference>
<proteinExistence type="inferred from homology"/>
<sequence>MMIAIASDDQGFLYKREMKRYLRPTGFDVSDMGCVEKTSKPFEEDVLKVAEALNSGAANRGILISETGIGMSIIANKLPGIRAALCFDERAAKQAVQDYDANVLVLAAGQTDKKRAVEIMLTFLSTENNADSPSVMIESLDDIATSQLLTGEKTC</sequence>
<dbReference type="EMBL" id="BJYE01000005">
    <property type="protein sequence ID" value="GEN56173.1"/>
    <property type="molecule type" value="Genomic_DNA"/>
</dbReference>
<dbReference type="SUPFAM" id="SSF89623">
    <property type="entry name" value="Ribose/Galactose isomerase RpiB/AlsB"/>
    <property type="match status" value="1"/>
</dbReference>
<name>A0A511WZP8_9BACI</name>
<dbReference type="STRING" id="442899.SAMN05720591_10695"/>
<evidence type="ECO:0000313" key="3">
    <source>
        <dbReference type="Proteomes" id="UP000321400"/>
    </source>
</evidence>
<dbReference type="GO" id="GO:0019316">
    <property type="term" value="P:D-allose catabolic process"/>
    <property type="evidence" value="ECO:0007669"/>
    <property type="project" value="TreeGrafter"/>
</dbReference>
<gene>
    <name evidence="2" type="ORF">HAL01_06370</name>
</gene>
<comment type="caution">
    <text evidence="2">The sequence shown here is derived from an EMBL/GenBank/DDBJ whole genome shotgun (WGS) entry which is preliminary data.</text>
</comment>
<dbReference type="OrthoDB" id="1778624at2"/>
<dbReference type="GO" id="GO:0009052">
    <property type="term" value="P:pentose-phosphate shunt, non-oxidative branch"/>
    <property type="evidence" value="ECO:0007669"/>
    <property type="project" value="TreeGrafter"/>
</dbReference>